<organism evidence="2 3">
    <name type="scientific">Priestia endophytica DSM 13796</name>
    <dbReference type="NCBI Taxonomy" id="1121089"/>
    <lineage>
        <taxon>Bacteria</taxon>
        <taxon>Bacillati</taxon>
        <taxon>Bacillota</taxon>
        <taxon>Bacilli</taxon>
        <taxon>Bacillales</taxon>
        <taxon>Bacillaceae</taxon>
        <taxon>Priestia</taxon>
    </lineage>
</organism>
<proteinExistence type="predicted"/>
<keyword evidence="3" id="KW-1185">Reference proteome</keyword>
<evidence type="ECO:0000256" key="1">
    <source>
        <dbReference type="SAM" id="Phobius"/>
    </source>
</evidence>
<dbReference type="GeneID" id="93713699"/>
<sequence>MKSALRDFSISALASIFIAALPPSFFQFIHLGKAFGFKELSNIIVNNTFLVSWILLLVIILVIRKLIRNKIDKMQAPVPMFFAFTSHYDANDDIDFYGFKWKVFMNANRTSSYTNDISGVSVDRVDGPYCKNDYREMKESRTYFGRYKYKCPKCGYKNTLFKNSWTLESDIKDEIEAQYRKQTRVK</sequence>
<keyword evidence="1" id="KW-0812">Transmembrane</keyword>
<dbReference type="RefSeq" id="WP_061802914.1">
    <property type="nucleotide sequence ID" value="NZ_FOXX01000031.1"/>
</dbReference>
<keyword evidence="1" id="KW-1133">Transmembrane helix</keyword>
<keyword evidence="1" id="KW-0472">Membrane</keyword>
<evidence type="ECO:0000313" key="3">
    <source>
        <dbReference type="Proteomes" id="UP000182762"/>
    </source>
</evidence>
<accession>A0A1I6C7D2</accession>
<protein>
    <submittedName>
        <fullName evidence="2">Uncharacterized protein</fullName>
    </submittedName>
</protein>
<dbReference type="EMBL" id="FOXX01000031">
    <property type="protein sequence ID" value="SFQ89088.1"/>
    <property type="molecule type" value="Genomic_DNA"/>
</dbReference>
<evidence type="ECO:0000313" key="2">
    <source>
        <dbReference type="EMBL" id="SFQ89088.1"/>
    </source>
</evidence>
<comment type="caution">
    <text evidence="2">The sequence shown here is derived from an EMBL/GenBank/DDBJ whole genome shotgun (WGS) entry which is preliminary data.</text>
</comment>
<dbReference type="Proteomes" id="UP000182762">
    <property type="component" value="Unassembled WGS sequence"/>
</dbReference>
<reference evidence="2 3" key="1">
    <citation type="submission" date="2016-10" db="EMBL/GenBank/DDBJ databases">
        <authorList>
            <person name="Varghese N."/>
            <person name="Submissions S."/>
        </authorList>
    </citation>
    <scope>NUCLEOTIDE SEQUENCE [LARGE SCALE GENOMIC DNA]</scope>
    <source>
        <strain evidence="2 3">DSM 13796</strain>
    </source>
</reference>
<feature type="transmembrane region" description="Helical" evidence="1">
    <location>
        <begin position="50"/>
        <end position="67"/>
    </location>
</feature>
<name>A0A1I6C7D2_9BACI</name>
<gene>
    <name evidence="2" type="ORF">SAMN02745910_05197</name>
</gene>